<keyword evidence="1 4" id="KW-0853">WD repeat</keyword>
<dbReference type="CDD" id="cd00200">
    <property type="entry name" value="WD40"/>
    <property type="match status" value="1"/>
</dbReference>
<dbReference type="SUPFAM" id="SSF50978">
    <property type="entry name" value="WD40 repeat-like"/>
    <property type="match status" value="1"/>
</dbReference>
<name>A0A9W8B488_9FUNG</name>
<dbReference type="PROSITE" id="PS50082">
    <property type="entry name" value="WD_REPEATS_2"/>
    <property type="match status" value="1"/>
</dbReference>
<dbReference type="Gene3D" id="3.40.1180.10">
    <property type="entry name" value="Decaprenyl diphosphate synthase-like"/>
    <property type="match status" value="1"/>
</dbReference>
<keyword evidence="6" id="KW-1185">Reference proteome</keyword>
<dbReference type="InterPro" id="IPR019775">
    <property type="entry name" value="WD40_repeat_CS"/>
</dbReference>
<evidence type="ECO:0000256" key="1">
    <source>
        <dbReference type="ARBA" id="ARBA00022574"/>
    </source>
</evidence>
<reference evidence="5" key="1">
    <citation type="submission" date="2022-07" db="EMBL/GenBank/DDBJ databases">
        <title>Phylogenomic reconstructions and comparative analyses of Kickxellomycotina fungi.</title>
        <authorList>
            <person name="Reynolds N.K."/>
            <person name="Stajich J.E."/>
            <person name="Barry K."/>
            <person name="Grigoriev I.V."/>
            <person name="Crous P."/>
            <person name="Smith M.E."/>
        </authorList>
    </citation>
    <scope>NUCLEOTIDE SEQUENCE</scope>
    <source>
        <strain evidence="5">RSA 567</strain>
    </source>
</reference>
<keyword evidence="3" id="KW-0677">Repeat</keyword>
<dbReference type="PANTHER" id="PTHR44675">
    <property type="entry name" value="PAK1 INTERACTING PROTEIN 1"/>
    <property type="match status" value="1"/>
</dbReference>
<dbReference type="Proteomes" id="UP001151582">
    <property type="component" value="Unassembled WGS sequence"/>
</dbReference>
<accession>A0A9W8B488</accession>
<protein>
    <submittedName>
        <fullName evidence="5">60s ribosome biogenesis protein mak11</fullName>
    </submittedName>
</protein>
<dbReference type="InterPro" id="IPR018520">
    <property type="entry name" value="UPP_synth-like_CS"/>
</dbReference>
<dbReference type="AlphaFoldDB" id="A0A9W8B488"/>
<dbReference type="InterPro" id="IPR036424">
    <property type="entry name" value="UPP_synth-like_sf"/>
</dbReference>
<evidence type="ECO:0000256" key="4">
    <source>
        <dbReference type="PROSITE-ProRule" id="PRU00221"/>
    </source>
</evidence>
<dbReference type="OrthoDB" id="308449at2759"/>
<dbReference type="Pfam" id="PF01255">
    <property type="entry name" value="Prenyltransf"/>
    <property type="match status" value="1"/>
</dbReference>
<dbReference type="InterPro" id="IPR015943">
    <property type="entry name" value="WD40/YVTN_repeat-like_dom_sf"/>
</dbReference>
<dbReference type="HAMAP" id="MF_01139">
    <property type="entry name" value="ISPT"/>
    <property type="match status" value="1"/>
</dbReference>
<proteinExistence type="inferred from homology"/>
<dbReference type="PROSITE" id="PS01066">
    <property type="entry name" value="UPP_SYNTHASE"/>
    <property type="match status" value="1"/>
</dbReference>
<evidence type="ECO:0000313" key="6">
    <source>
        <dbReference type="Proteomes" id="UP001151582"/>
    </source>
</evidence>
<organism evidence="5 6">
    <name type="scientific">Dimargaris verticillata</name>
    <dbReference type="NCBI Taxonomy" id="2761393"/>
    <lineage>
        <taxon>Eukaryota</taxon>
        <taxon>Fungi</taxon>
        <taxon>Fungi incertae sedis</taxon>
        <taxon>Zoopagomycota</taxon>
        <taxon>Kickxellomycotina</taxon>
        <taxon>Dimargaritomycetes</taxon>
        <taxon>Dimargaritales</taxon>
        <taxon>Dimargaritaceae</taxon>
        <taxon>Dimargaris</taxon>
    </lineage>
</organism>
<dbReference type="Gene3D" id="2.130.10.10">
    <property type="entry name" value="YVTN repeat-like/Quinoprotein amine dehydrogenase"/>
    <property type="match status" value="1"/>
</dbReference>
<dbReference type="PROSITE" id="PS50294">
    <property type="entry name" value="WD_REPEATS_REGION"/>
    <property type="match status" value="1"/>
</dbReference>
<comment type="caution">
    <text evidence="5">The sequence shown here is derived from an EMBL/GenBank/DDBJ whole genome shotgun (WGS) entry which is preliminary data.</text>
</comment>
<dbReference type="InterPro" id="IPR001441">
    <property type="entry name" value="UPP_synth-like"/>
</dbReference>
<dbReference type="CDD" id="cd00475">
    <property type="entry name" value="Cis_IPPS"/>
    <property type="match status" value="1"/>
</dbReference>
<dbReference type="InterPro" id="IPR051959">
    <property type="entry name" value="PAK1-Kinase_Regulator"/>
</dbReference>
<dbReference type="InterPro" id="IPR036322">
    <property type="entry name" value="WD40_repeat_dom_sf"/>
</dbReference>
<dbReference type="GO" id="GO:0016765">
    <property type="term" value="F:transferase activity, transferring alkyl or aryl (other than methyl) groups"/>
    <property type="evidence" value="ECO:0007669"/>
    <property type="project" value="InterPro"/>
</dbReference>
<sequence length="602" mass="67115">MAFFAPLFRFVLGETTQRLKYLLIRILRQGPVPRHVAFIMDGNRRYARRLGMPPQQGHIQGFRKLEQVLEWCMELNIPAVTVYAFSIDNFERPKEEVDTLMNLAKEKLVAFCRESETVRKYGIGVRICGNTDLLDDQVKEKVQMAHDITKGNNNDEITTAVRRTVDNALQSDMDPNEITAKSIEDNLFTAGCPDLDLIIRTSGETRFSDFLLWQIAKNCSVHFVKTYWPEFSLWDLGMVMLEYQVNYHGMRNKQHSGMHVTKAVDFAVGTYERLLYGIEATWASMGSESVNPQLSLKLVFSFPAHISCIKSVAAGGRFLASGGADEQIKVYNLNSRKEFGTLMHHQSTVSALQFYGKSHMISGAEGGQLSIWRTKDWESLVTLKGHKGPVNSIAVHPSGRIALSVSRDRTLRLWNLLNGRKAAVVKLGTEGLQVLWCPRGEQYAVLTQSEIRVYNVADATVGQTIKLRGRINCMLATVSTGGRELLVCGGGDKHLYIYDVKSAECVLSAKLHENRIKTVQLATLPRPHYPEETPLPILVTASTDGQVKTWDFAAMLAQIMEPSEADAGTEVSSTAREFVPLGTYDTGCRITCLTVAAGAQAQ</sequence>
<evidence type="ECO:0000313" key="5">
    <source>
        <dbReference type="EMBL" id="KAJ1981123.1"/>
    </source>
</evidence>
<dbReference type="Pfam" id="PF00400">
    <property type="entry name" value="WD40"/>
    <property type="match status" value="2"/>
</dbReference>
<feature type="repeat" description="WD" evidence="4">
    <location>
        <begin position="383"/>
        <end position="424"/>
    </location>
</feature>
<evidence type="ECO:0000256" key="2">
    <source>
        <dbReference type="ARBA" id="ARBA00022679"/>
    </source>
</evidence>
<keyword evidence="2" id="KW-0808">Transferase</keyword>
<dbReference type="PROSITE" id="PS00678">
    <property type="entry name" value="WD_REPEATS_1"/>
    <property type="match status" value="1"/>
</dbReference>
<dbReference type="InterPro" id="IPR001680">
    <property type="entry name" value="WD40_rpt"/>
</dbReference>
<dbReference type="EMBL" id="JANBQB010000137">
    <property type="protein sequence ID" value="KAJ1981123.1"/>
    <property type="molecule type" value="Genomic_DNA"/>
</dbReference>
<dbReference type="SUPFAM" id="SSF64005">
    <property type="entry name" value="Undecaprenyl diphosphate synthase"/>
    <property type="match status" value="1"/>
</dbReference>
<dbReference type="PANTHER" id="PTHR44675:SF1">
    <property type="entry name" value="P21-ACTIVATED PROTEIN KINASE-INTERACTING PROTEIN 1"/>
    <property type="match status" value="1"/>
</dbReference>
<dbReference type="NCBIfam" id="TIGR00055">
    <property type="entry name" value="uppS"/>
    <property type="match status" value="1"/>
</dbReference>
<gene>
    <name evidence="5" type="primary">MAK11</name>
    <name evidence="5" type="ORF">H4R34_002199</name>
</gene>
<dbReference type="SMART" id="SM00320">
    <property type="entry name" value="WD40"/>
    <property type="match status" value="5"/>
</dbReference>
<evidence type="ECO:0000256" key="3">
    <source>
        <dbReference type="ARBA" id="ARBA00022737"/>
    </source>
</evidence>